<dbReference type="InterPro" id="IPR003459">
    <property type="entry name" value="Borrelia_plasmid_OrfA"/>
</dbReference>
<geneLocation type="plasmid" evidence="1">
    <name>297_lp36</name>
</geneLocation>
<dbReference type="Pfam" id="PF02414">
    <property type="entry name" value="Borrelia_orfA"/>
    <property type="match status" value="1"/>
</dbReference>
<gene>
    <name evidence="1" type="ORF">Bbu297_K01</name>
</gene>
<name>A0A9N7G593_BORBG</name>
<dbReference type="EMBL" id="CP002256">
    <property type="protein sequence ID" value="ADQ44490.1"/>
    <property type="molecule type" value="Genomic_DNA"/>
</dbReference>
<evidence type="ECO:0000313" key="1">
    <source>
        <dbReference type="EMBL" id="ADQ44490.1"/>
    </source>
</evidence>
<sequence length="123" mass="14471">MDGVINNTLVARIKKQIKFTKNKLIILVKRLDHMNKELFHSANKNYTYSLIKSKFNRALAKTNQHEVNYKTLLEYLEILEKNPKVILKCCSTNKENESFRGLYTLLYPVEDCCTKIYNSHPNM</sequence>
<accession>A0A9N7G593</accession>
<organism evidence="1">
    <name type="scientific">Borreliella burgdorferi 297</name>
    <dbReference type="NCBI Taxonomy" id="521009"/>
    <lineage>
        <taxon>Bacteria</taxon>
        <taxon>Pseudomonadati</taxon>
        <taxon>Spirochaetota</taxon>
        <taxon>Spirochaetia</taxon>
        <taxon>Spirochaetales</taxon>
        <taxon>Borreliaceae</taxon>
        <taxon>Borreliella</taxon>
    </lineage>
</organism>
<dbReference type="RefSeq" id="WP_015056334.1">
    <property type="nucleotide sequence ID" value="NC_018986.1"/>
</dbReference>
<dbReference type="AlphaFoldDB" id="A0A9N7G593"/>
<reference evidence="1" key="1">
    <citation type="journal article" date="2011" name="J. Bacteriol.">
        <title>Whole-genome sequences of thirteen isolates of Borrelia burgdorferi.</title>
        <authorList>
            <person name="Schutzer S.E."/>
            <person name="Fraser-Liggett C.M."/>
            <person name="Casjens S.R."/>
            <person name="Qiu W.G."/>
            <person name="Dunn J.J."/>
            <person name="Mongodin E.F."/>
            <person name="Luft B.J."/>
        </authorList>
    </citation>
    <scope>NUCLEOTIDE SEQUENCE [LARGE SCALE GENOMIC DNA]</scope>
    <source>
        <strain evidence="1">297</strain>
    </source>
</reference>
<protein>
    <submittedName>
        <fullName evidence="1">Uncharacterized protein</fullName>
    </submittedName>
</protein>
<keyword evidence="1" id="KW-0614">Plasmid</keyword>
<proteinExistence type="predicted"/>